<dbReference type="EMBL" id="BDGG01000008">
    <property type="protein sequence ID" value="GAV02212.1"/>
    <property type="molecule type" value="Genomic_DNA"/>
</dbReference>
<dbReference type="Pfam" id="PF07707">
    <property type="entry name" value="BACK"/>
    <property type="match status" value="1"/>
</dbReference>
<dbReference type="InterPro" id="IPR000210">
    <property type="entry name" value="BTB/POZ_dom"/>
</dbReference>
<dbReference type="Gene3D" id="1.25.40.420">
    <property type="match status" value="1"/>
</dbReference>
<comment type="caution">
    <text evidence="5">The sequence shown here is derived from an EMBL/GenBank/DDBJ whole genome shotgun (WGS) entry which is preliminary data.</text>
</comment>
<dbReference type="PANTHER" id="PTHR45632">
    <property type="entry name" value="LD33804P"/>
    <property type="match status" value="1"/>
</dbReference>
<feature type="compositionally biased region" description="Basic and acidic residues" evidence="3">
    <location>
        <begin position="391"/>
        <end position="406"/>
    </location>
</feature>
<reference evidence="5 6" key="1">
    <citation type="journal article" date="2016" name="Nat. Commun.">
        <title>Extremotolerant tardigrade genome and improved radiotolerance of human cultured cells by tardigrade-unique protein.</title>
        <authorList>
            <person name="Hashimoto T."/>
            <person name="Horikawa D.D."/>
            <person name="Saito Y."/>
            <person name="Kuwahara H."/>
            <person name="Kozuka-Hata H."/>
            <person name="Shin-I T."/>
            <person name="Minakuchi Y."/>
            <person name="Ohishi K."/>
            <person name="Motoyama A."/>
            <person name="Aizu T."/>
            <person name="Enomoto A."/>
            <person name="Kondo K."/>
            <person name="Tanaka S."/>
            <person name="Hara Y."/>
            <person name="Koshikawa S."/>
            <person name="Sagara H."/>
            <person name="Miura T."/>
            <person name="Yokobori S."/>
            <person name="Miyagawa K."/>
            <person name="Suzuki Y."/>
            <person name="Kubo T."/>
            <person name="Oyama M."/>
            <person name="Kohara Y."/>
            <person name="Fujiyama A."/>
            <person name="Arakawa K."/>
            <person name="Katayama T."/>
            <person name="Toyoda A."/>
            <person name="Kunieda T."/>
        </authorList>
    </citation>
    <scope>NUCLEOTIDE SEQUENCE [LARGE SCALE GENOMIC DNA]</scope>
    <source>
        <strain evidence="5 6">YOKOZUNA-1</strain>
    </source>
</reference>
<evidence type="ECO:0000259" key="4">
    <source>
        <dbReference type="PROSITE" id="PS50097"/>
    </source>
</evidence>
<proteinExistence type="predicted"/>
<name>A0A1D1VKR7_RAMVA</name>
<dbReference type="InterPro" id="IPR011333">
    <property type="entry name" value="SKP1/BTB/POZ_sf"/>
</dbReference>
<feature type="region of interest" description="Disordered" evidence="3">
    <location>
        <begin position="18"/>
        <end position="46"/>
    </location>
</feature>
<evidence type="ECO:0000256" key="2">
    <source>
        <dbReference type="ARBA" id="ARBA00022737"/>
    </source>
</evidence>
<dbReference type="Proteomes" id="UP000186922">
    <property type="component" value="Unassembled WGS sequence"/>
</dbReference>
<dbReference type="PROSITE" id="PS50097">
    <property type="entry name" value="BTB"/>
    <property type="match status" value="1"/>
</dbReference>
<feature type="domain" description="BTB" evidence="4">
    <location>
        <begin position="84"/>
        <end position="150"/>
    </location>
</feature>
<dbReference type="PANTHER" id="PTHR45632:SF3">
    <property type="entry name" value="KELCH-LIKE PROTEIN 32"/>
    <property type="match status" value="1"/>
</dbReference>
<keyword evidence="6" id="KW-1185">Reference proteome</keyword>
<dbReference type="STRING" id="947166.A0A1D1VKR7"/>
<keyword evidence="2" id="KW-0677">Repeat</keyword>
<evidence type="ECO:0000256" key="1">
    <source>
        <dbReference type="ARBA" id="ARBA00022441"/>
    </source>
</evidence>
<keyword evidence="1" id="KW-0880">Kelch repeat</keyword>
<organism evidence="5 6">
    <name type="scientific">Ramazzottius varieornatus</name>
    <name type="common">Water bear</name>
    <name type="synonym">Tardigrade</name>
    <dbReference type="NCBI Taxonomy" id="947166"/>
    <lineage>
        <taxon>Eukaryota</taxon>
        <taxon>Metazoa</taxon>
        <taxon>Ecdysozoa</taxon>
        <taxon>Tardigrada</taxon>
        <taxon>Eutardigrada</taxon>
        <taxon>Parachela</taxon>
        <taxon>Hypsibioidea</taxon>
        <taxon>Ramazzottiidae</taxon>
        <taxon>Ramazzottius</taxon>
    </lineage>
</organism>
<feature type="compositionally biased region" description="Polar residues" evidence="3">
    <location>
        <begin position="360"/>
        <end position="372"/>
    </location>
</feature>
<feature type="compositionally biased region" description="Pro residues" evidence="3">
    <location>
        <begin position="323"/>
        <end position="344"/>
    </location>
</feature>
<evidence type="ECO:0000256" key="3">
    <source>
        <dbReference type="SAM" id="MobiDB-lite"/>
    </source>
</evidence>
<dbReference type="SUPFAM" id="SSF54695">
    <property type="entry name" value="POZ domain"/>
    <property type="match status" value="1"/>
</dbReference>
<evidence type="ECO:0000313" key="5">
    <source>
        <dbReference type="EMBL" id="GAV02212.1"/>
    </source>
</evidence>
<dbReference type="InterPro" id="IPR011705">
    <property type="entry name" value="BACK"/>
</dbReference>
<feature type="compositionally biased region" description="Low complexity" evidence="3">
    <location>
        <begin position="381"/>
        <end position="390"/>
    </location>
</feature>
<gene>
    <name evidence="5" type="primary">RvY_12806-1</name>
    <name evidence="5" type="synonym">RvY_12806.1</name>
    <name evidence="5" type="ORF">RvY_12806</name>
</gene>
<dbReference type="Gene3D" id="3.30.710.10">
    <property type="entry name" value="Potassium Channel Kv1.1, Chain A"/>
    <property type="match status" value="1"/>
</dbReference>
<dbReference type="Pfam" id="PF00651">
    <property type="entry name" value="BTB"/>
    <property type="match status" value="1"/>
</dbReference>
<protein>
    <recommendedName>
        <fullName evidence="4">BTB domain-containing protein</fullName>
    </recommendedName>
</protein>
<dbReference type="OrthoDB" id="6350321at2759"/>
<accession>A0A1D1VKR7</accession>
<sequence length="433" mass="49220">MIKTNQVFASRSSAGKSSTVHKVFGDPSVIKMNDHPPSRNPRSGPLQASDLMALEEDINDEQQQEDSKRLARFMSEDLKDQVFTDISIQCKNREFKIHKEYLLAFTTYDIPVLPGETLHDIPALNLSDLDSSDVATVLHFLYYGELKLNAYNILGIRAAVQALGVTDLPAIIQEFHDKLFTPPNMINLIEFAQGRKLQDLFTYSWKLFIAMFYEHVNGAHFLNWDVKWVLNLLSHENLPIRTELEVFEAGRLWLNHRPEERSDDVKAVLLAVRWTYMSAEEMVECEREDPTIMSRFEAHELVSDANWYKVMMRNGVPWSDFNIPPPRGTDPGGGPPVFRPPRPPLQTVSNFRLDDRDDNASPSPLSQSTWSERNLAHPKSVSRVRSNVSTRSRESNRVNFAEDHTGANEVGSESSFNSLDIDMSNLSLTSLEG</sequence>
<dbReference type="SMART" id="SM00875">
    <property type="entry name" value="BACK"/>
    <property type="match status" value="1"/>
</dbReference>
<dbReference type="AlphaFoldDB" id="A0A1D1VKR7"/>
<feature type="region of interest" description="Disordered" evidence="3">
    <location>
        <begin position="321"/>
        <end position="417"/>
    </location>
</feature>
<evidence type="ECO:0000313" key="6">
    <source>
        <dbReference type="Proteomes" id="UP000186922"/>
    </source>
</evidence>